<dbReference type="Proteomes" id="UP000242146">
    <property type="component" value="Unassembled WGS sequence"/>
</dbReference>
<dbReference type="GO" id="GO:0071543">
    <property type="term" value="P:diphosphoinositol polyphosphate metabolic process"/>
    <property type="evidence" value="ECO:0007669"/>
    <property type="project" value="TreeGrafter"/>
</dbReference>
<evidence type="ECO:0000313" key="8">
    <source>
        <dbReference type="Proteomes" id="UP000242146"/>
    </source>
</evidence>
<dbReference type="STRING" id="101127.A0A1X2GPZ6"/>
<proteinExistence type="predicted"/>
<evidence type="ECO:0000256" key="3">
    <source>
        <dbReference type="ARBA" id="ARBA00022801"/>
    </source>
</evidence>
<dbReference type="InterPro" id="IPR015797">
    <property type="entry name" value="NUDIX_hydrolase-like_dom_sf"/>
</dbReference>
<dbReference type="PROSITE" id="PS00893">
    <property type="entry name" value="NUDIX_BOX"/>
    <property type="match status" value="1"/>
</dbReference>
<dbReference type="GO" id="GO:0005737">
    <property type="term" value="C:cytoplasm"/>
    <property type="evidence" value="ECO:0007669"/>
    <property type="project" value="TreeGrafter"/>
</dbReference>
<keyword evidence="3" id="KW-0378">Hydrolase</keyword>
<evidence type="ECO:0000256" key="1">
    <source>
        <dbReference type="ARBA" id="ARBA00001946"/>
    </source>
</evidence>
<dbReference type="GO" id="GO:0008486">
    <property type="term" value="F:diphosphoinositol-polyphosphate diphosphatase activity"/>
    <property type="evidence" value="ECO:0007669"/>
    <property type="project" value="TreeGrafter"/>
</dbReference>
<feature type="domain" description="Nudix hydrolase" evidence="6">
    <location>
        <begin position="31"/>
        <end position="157"/>
    </location>
</feature>
<dbReference type="InterPro" id="IPR000086">
    <property type="entry name" value="NUDIX_hydrolase_dom"/>
</dbReference>
<keyword evidence="8" id="KW-1185">Reference proteome</keyword>
<keyword evidence="4" id="KW-0460">Magnesium</keyword>
<dbReference type="PROSITE" id="PS51462">
    <property type="entry name" value="NUDIX"/>
    <property type="match status" value="1"/>
</dbReference>
<dbReference type="GO" id="GO:0005634">
    <property type="term" value="C:nucleus"/>
    <property type="evidence" value="ECO:0007669"/>
    <property type="project" value="TreeGrafter"/>
</dbReference>
<dbReference type="InterPro" id="IPR020084">
    <property type="entry name" value="NUDIX_hydrolase_CS"/>
</dbReference>
<dbReference type="CDD" id="cd04666">
    <property type="entry name" value="NUDIX_DIPP2_like_Nudt4"/>
    <property type="match status" value="1"/>
</dbReference>
<dbReference type="GO" id="GO:1901909">
    <property type="term" value="P:diadenosine hexaphosphate catabolic process"/>
    <property type="evidence" value="ECO:0007669"/>
    <property type="project" value="TreeGrafter"/>
</dbReference>
<dbReference type="GO" id="GO:1901907">
    <property type="term" value="P:diadenosine pentaphosphate catabolic process"/>
    <property type="evidence" value="ECO:0007669"/>
    <property type="project" value="TreeGrafter"/>
</dbReference>
<dbReference type="AlphaFoldDB" id="A0A1X2GPZ6"/>
<keyword evidence="2" id="KW-0479">Metal-binding</keyword>
<dbReference type="GO" id="GO:1901911">
    <property type="term" value="P:adenosine 5'-(hexahydrogen pentaphosphate) catabolic process"/>
    <property type="evidence" value="ECO:0007669"/>
    <property type="project" value="TreeGrafter"/>
</dbReference>
<accession>A0A1X2GPZ6</accession>
<reference evidence="7 8" key="1">
    <citation type="submission" date="2016-07" db="EMBL/GenBank/DDBJ databases">
        <title>Pervasive Adenine N6-methylation of Active Genes in Fungi.</title>
        <authorList>
            <consortium name="DOE Joint Genome Institute"/>
            <person name="Mondo S.J."/>
            <person name="Dannebaum R.O."/>
            <person name="Kuo R.C."/>
            <person name="Labutti K."/>
            <person name="Haridas S."/>
            <person name="Kuo A."/>
            <person name="Salamov A."/>
            <person name="Ahrendt S.R."/>
            <person name="Lipzen A."/>
            <person name="Sullivan W."/>
            <person name="Andreopoulos W.B."/>
            <person name="Clum A."/>
            <person name="Lindquist E."/>
            <person name="Daum C."/>
            <person name="Ramamoorthy G.K."/>
            <person name="Gryganskyi A."/>
            <person name="Culley D."/>
            <person name="Magnuson J.K."/>
            <person name="James T.Y."/>
            <person name="O'Malley M.A."/>
            <person name="Stajich J.E."/>
            <person name="Spatafora J.W."/>
            <person name="Visel A."/>
            <person name="Grigoriev I.V."/>
        </authorList>
    </citation>
    <scope>NUCLEOTIDE SEQUENCE [LARGE SCALE GENOMIC DNA]</scope>
    <source>
        <strain evidence="7 8">NRRL 3301</strain>
    </source>
</reference>
<dbReference type="OrthoDB" id="2011998at2759"/>
<sequence>MADLSAPFEQPNIEYTKKARHGGQDVVSEDNVRQVAGCLPIDLANKRFLLISSSKHKDRFVLPKGGWEVDENQAHAALRETWEEAGVKGVITRQLGVFEEVNKNKVKANHWIFELQIQEVCKKWPEKKKRERRWFTFDEALQVVKSPYMKDAILLSCLNPLNQPVPNSNQLVLNQPFVESLVTKPTVEDLAFTNIQQPSEQEQGQHEDDQPQKHSFASGLKSIFGKKK</sequence>
<name>A0A1X2GPZ6_9FUNG</name>
<evidence type="ECO:0000313" key="7">
    <source>
        <dbReference type="EMBL" id="ORX58025.1"/>
    </source>
</evidence>
<gene>
    <name evidence="7" type="ORF">DM01DRAFT_1333703</name>
</gene>
<dbReference type="GO" id="GO:0000298">
    <property type="term" value="F:endopolyphosphatase activity"/>
    <property type="evidence" value="ECO:0007669"/>
    <property type="project" value="TreeGrafter"/>
</dbReference>
<dbReference type="InterPro" id="IPR047198">
    <property type="entry name" value="DDP-like_NUDIX"/>
</dbReference>
<dbReference type="Gene3D" id="3.90.79.10">
    <property type="entry name" value="Nucleoside Triphosphate Pyrophosphohydrolase"/>
    <property type="match status" value="1"/>
</dbReference>
<comment type="cofactor">
    <cofactor evidence="1">
        <name>Mg(2+)</name>
        <dbReference type="ChEBI" id="CHEBI:18420"/>
    </cofactor>
</comment>
<comment type="caution">
    <text evidence="7">The sequence shown here is derived from an EMBL/GenBank/DDBJ whole genome shotgun (WGS) entry which is preliminary data.</text>
</comment>
<dbReference type="GO" id="GO:0034432">
    <property type="term" value="F:bis(5'-adenosyl)-pentaphosphatase activity"/>
    <property type="evidence" value="ECO:0007669"/>
    <property type="project" value="TreeGrafter"/>
</dbReference>
<dbReference type="SUPFAM" id="SSF55811">
    <property type="entry name" value="Nudix"/>
    <property type="match status" value="1"/>
</dbReference>
<dbReference type="PANTHER" id="PTHR12629:SF0">
    <property type="entry name" value="DIPHOSPHOINOSITOL-POLYPHOSPHATE DIPHOSPHATASE"/>
    <property type="match status" value="1"/>
</dbReference>
<organism evidence="7 8">
    <name type="scientific">Hesseltinella vesiculosa</name>
    <dbReference type="NCBI Taxonomy" id="101127"/>
    <lineage>
        <taxon>Eukaryota</taxon>
        <taxon>Fungi</taxon>
        <taxon>Fungi incertae sedis</taxon>
        <taxon>Mucoromycota</taxon>
        <taxon>Mucoromycotina</taxon>
        <taxon>Mucoromycetes</taxon>
        <taxon>Mucorales</taxon>
        <taxon>Cunninghamellaceae</taxon>
        <taxon>Hesseltinella</taxon>
    </lineage>
</organism>
<evidence type="ECO:0000256" key="4">
    <source>
        <dbReference type="ARBA" id="ARBA00022842"/>
    </source>
</evidence>
<feature type="region of interest" description="Disordered" evidence="5">
    <location>
        <begin position="194"/>
        <end position="228"/>
    </location>
</feature>
<dbReference type="EMBL" id="MCGT01000007">
    <property type="protein sequence ID" value="ORX58025.1"/>
    <property type="molecule type" value="Genomic_DNA"/>
</dbReference>
<protein>
    <recommendedName>
        <fullName evidence="6">Nudix hydrolase domain-containing protein</fullName>
    </recommendedName>
</protein>
<dbReference type="Pfam" id="PF00293">
    <property type="entry name" value="NUDIX"/>
    <property type="match status" value="1"/>
</dbReference>
<dbReference type="GO" id="GO:0046872">
    <property type="term" value="F:metal ion binding"/>
    <property type="evidence" value="ECO:0007669"/>
    <property type="project" value="UniProtKB-KW"/>
</dbReference>
<evidence type="ECO:0000259" key="6">
    <source>
        <dbReference type="PROSITE" id="PS51462"/>
    </source>
</evidence>
<dbReference type="PANTHER" id="PTHR12629">
    <property type="entry name" value="DIPHOSPHOINOSITOL POLYPHOSPHATE PHOSPHOHYDROLASE"/>
    <property type="match status" value="1"/>
</dbReference>
<feature type="compositionally biased region" description="Basic and acidic residues" evidence="5">
    <location>
        <begin position="203"/>
        <end position="212"/>
    </location>
</feature>
<evidence type="ECO:0000256" key="2">
    <source>
        <dbReference type="ARBA" id="ARBA00022723"/>
    </source>
</evidence>
<dbReference type="GO" id="GO:0034431">
    <property type="term" value="F:bis(5'-adenosyl)-hexaphosphatase activity"/>
    <property type="evidence" value="ECO:0007669"/>
    <property type="project" value="TreeGrafter"/>
</dbReference>
<evidence type="ECO:0000256" key="5">
    <source>
        <dbReference type="SAM" id="MobiDB-lite"/>
    </source>
</evidence>